<feature type="binding site" evidence="6">
    <location>
        <position position="204"/>
    </location>
    <ligand>
        <name>substrate</name>
    </ligand>
</feature>
<dbReference type="AlphaFoldDB" id="R9PEG3"/>
<dbReference type="Gene3D" id="3.90.1300.10">
    <property type="entry name" value="Amidase signature (AS) domain"/>
    <property type="match status" value="1"/>
</dbReference>
<dbReference type="eggNOG" id="KOG1212">
    <property type="taxonomic scope" value="Eukaryota"/>
</dbReference>
<dbReference type="InterPro" id="IPR036928">
    <property type="entry name" value="AS_sf"/>
</dbReference>
<dbReference type="EMBL" id="DF238801">
    <property type="protein sequence ID" value="GAC96485.1"/>
    <property type="molecule type" value="Genomic_DNA"/>
</dbReference>
<dbReference type="GeneID" id="24109351"/>
<dbReference type="STRING" id="1305764.R9PEG3"/>
<evidence type="ECO:0000256" key="4">
    <source>
        <dbReference type="ARBA" id="ARBA00022801"/>
    </source>
</evidence>
<feature type="active site" description="Charge relay system" evidence="5">
    <location>
        <position position="230"/>
    </location>
</feature>
<evidence type="ECO:0000256" key="5">
    <source>
        <dbReference type="PIRSR" id="PIRSR001221-1"/>
    </source>
</evidence>
<dbReference type="PROSITE" id="PS00571">
    <property type="entry name" value="AMIDASES"/>
    <property type="match status" value="1"/>
</dbReference>
<dbReference type="RefSeq" id="XP_012190072.1">
    <property type="nucleotide sequence ID" value="XM_012334682.1"/>
</dbReference>
<evidence type="ECO:0000256" key="3">
    <source>
        <dbReference type="ARBA" id="ARBA00012922"/>
    </source>
</evidence>
<dbReference type="PANTHER" id="PTHR46072">
    <property type="entry name" value="AMIDASE-RELATED-RELATED"/>
    <property type="match status" value="1"/>
</dbReference>
<keyword evidence="4 8" id="KW-0378">Hydrolase</keyword>
<feature type="domain" description="Amidase" evidence="7">
    <location>
        <begin position="100"/>
        <end position="576"/>
    </location>
</feature>
<feature type="active site" description="Charge relay system" evidence="5">
    <location>
        <position position="155"/>
    </location>
</feature>
<proteinExistence type="inferred from homology"/>
<name>R9PEG3_PSEHS</name>
<dbReference type="SUPFAM" id="SSF75304">
    <property type="entry name" value="Amidase signature (AS) enzymes"/>
    <property type="match status" value="1"/>
</dbReference>
<dbReference type="InterPro" id="IPR023631">
    <property type="entry name" value="Amidase_dom"/>
</dbReference>
<dbReference type="OrthoDB" id="6428749at2759"/>
<dbReference type="Proteomes" id="UP000014071">
    <property type="component" value="Unassembled WGS sequence"/>
</dbReference>
<feature type="binding site" evidence="6">
    <location>
        <position position="230"/>
    </location>
    <ligand>
        <name>substrate</name>
    </ligand>
</feature>
<evidence type="ECO:0000313" key="8">
    <source>
        <dbReference type="EMBL" id="GAC96485.1"/>
    </source>
</evidence>
<dbReference type="InterPro" id="IPR020556">
    <property type="entry name" value="Amidase_CS"/>
</dbReference>
<keyword evidence="9" id="KW-1185">Reference proteome</keyword>
<dbReference type="GO" id="GO:0004040">
    <property type="term" value="F:amidase activity"/>
    <property type="evidence" value="ECO:0007669"/>
    <property type="project" value="UniProtKB-EC"/>
</dbReference>
<evidence type="ECO:0000256" key="1">
    <source>
        <dbReference type="ARBA" id="ARBA00001311"/>
    </source>
</evidence>
<evidence type="ECO:0000259" key="7">
    <source>
        <dbReference type="Pfam" id="PF01425"/>
    </source>
</evidence>
<dbReference type="PIRSF" id="PIRSF001221">
    <property type="entry name" value="Amidase_fungi"/>
    <property type="match status" value="1"/>
</dbReference>
<comment type="catalytic activity">
    <reaction evidence="1">
        <text>a monocarboxylic acid amide + H2O = a monocarboxylate + NH4(+)</text>
        <dbReference type="Rhea" id="RHEA:12020"/>
        <dbReference type="ChEBI" id="CHEBI:15377"/>
        <dbReference type="ChEBI" id="CHEBI:28938"/>
        <dbReference type="ChEBI" id="CHEBI:35757"/>
        <dbReference type="ChEBI" id="CHEBI:83628"/>
        <dbReference type="EC" id="3.5.1.4"/>
    </reaction>
</comment>
<sequence length="590" mass="65103">MSDWIAKAQAHRAKRDAAIPSGLLVDLKAAGVPELPEESLPLPYSKTEPHHPEPTTIYPKDNVTGVPSKVLSLEDVAITETPIDKLLSLLATGKLSSVRCTEAFLRRAVLAHQLTNCATDFFPEMALSRAKECDDYLAKNGKPMGLLHGLPVSLKDQFHIKDKEMTMGYLKWIGNIGKQNSVITDVILNAGGVVYVRTSIPQSLMRCETHNHIYGRTVSPFNRSFTPGGSSGGEGALVGMHGSPLGLGTDIGGSVRVPSAFNGLWGMRPSMHRVPYEGAANSFLGQESVSSVIGPLTHSLEGVVTFMRAVLAERPWEMDPILVSMPFNEDAYALKNLQLKAGSAEPAEAFTQGKTQLCFAIEWDDGIIHPHPPITRALREVKEKLIAAGHKVIDWVPYEHLRCYDIIGRIYSADGGEDIKRSCDEGGEPVMYNLMSTGQDQPHLSTFESWQLNQEKSKYRKEYLDYWQATKDKTGTGRPVDGIIAPVSSWASCKHDLNDHVSYTTQWNLLDRPCVVFPVGFVEPEKDPKVALENAYTALPGNVDQIYWDRYDPEEWKGLPINLQVVGKRLQDEELLGLAKVIRDAGATLH</sequence>
<gene>
    <name evidence="8" type="ORF">PHSY_004065</name>
</gene>
<comment type="similarity">
    <text evidence="2">Belongs to the amidase family.</text>
</comment>
<accession>R9PEG3</accession>
<evidence type="ECO:0000313" key="9">
    <source>
        <dbReference type="Proteomes" id="UP000014071"/>
    </source>
</evidence>
<feature type="binding site" evidence="6">
    <location>
        <begin position="251"/>
        <end position="254"/>
    </location>
    <ligand>
        <name>substrate</name>
    </ligand>
</feature>
<evidence type="ECO:0000256" key="2">
    <source>
        <dbReference type="ARBA" id="ARBA00009199"/>
    </source>
</evidence>
<dbReference type="HOGENOM" id="CLU_009600_9_2_1"/>
<dbReference type="Pfam" id="PF01425">
    <property type="entry name" value="Amidase"/>
    <property type="match status" value="1"/>
</dbReference>
<organism evidence="8 9">
    <name type="scientific">Pseudozyma hubeiensis (strain SY62)</name>
    <name type="common">Yeast</name>
    <dbReference type="NCBI Taxonomy" id="1305764"/>
    <lineage>
        <taxon>Eukaryota</taxon>
        <taxon>Fungi</taxon>
        <taxon>Dikarya</taxon>
        <taxon>Basidiomycota</taxon>
        <taxon>Ustilaginomycotina</taxon>
        <taxon>Ustilaginomycetes</taxon>
        <taxon>Ustilaginales</taxon>
        <taxon>Ustilaginaceae</taxon>
        <taxon>Pseudozyma</taxon>
    </lineage>
</organism>
<protein>
    <recommendedName>
        <fullName evidence="3">amidase</fullName>
        <ecNumber evidence="3">3.5.1.4</ecNumber>
    </recommendedName>
</protein>
<evidence type="ECO:0000256" key="6">
    <source>
        <dbReference type="PIRSR" id="PIRSR001221-2"/>
    </source>
</evidence>
<reference evidence="9" key="1">
    <citation type="journal article" date="2013" name="Genome Announc.">
        <title>Draft genome sequence of the basidiomycetous yeast-like fungus Pseudozyma hubeiensis SY62, which produces an abundant amount of the biosurfactant mannosylerythritol lipids.</title>
        <authorList>
            <person name="Konishi M."/>
            <person name="Hatada Y."/>
            <person name="Horiuchi J."/>
        </authorList>
    </citation>
    <scope>NUCLEOTIDE SEQUENCE [LARGE SCALE GENOMIC DNA]</scope>
    <source>
        <strain evidence="9">SY62</strain>
    </source>
</reference>
<feature type="active site" description="Acyl-ester intermediate" evidence="5">
    <location>
        <position position="254"/>
    </location>
</feature>
<dbReference type="EC" id="3.5.1.4" evidence="3"/>